<dbReference type="Gramene" id="AUR62004100-RA">
    <property type="protein sequence ID" value="AUR62004100-RA:cds"/>
    <property type="gene ID" value="AUR62004100"/>
</dbReference>
<dbReference type="PROSITE" id="PS50217">
    <property type="entry name" value="BZIP"/>
    <property type="match status" value="1"/>
</dbReference>
<evidence type="ECO:0000256" key="2">
    <source>
        <dbReference type="ARBA" id="ARBA00023015"/>
    </source>
</evidence>
<dbReference type="CDD" id="cd14702">
    <property type="entry name" value="bZIP_plant_GBF1"/>
    <property type="match status" value="1"/>
</dbReference>
<reference evidence="9" key="2">
    <citation type="submission" date="2021-03" db="UniProtKB">
        <authorList>
            <consortium name="EnsemblPlants"/>
        </authorList>
    </citation>
    <scope>IDENTIFICATION</scope>
</reference>
<feature type="domain" description="BZIP" evidence="8">
    <location>
        <begin position="34"/>
        <end position="76"/>
    </location>
</feature>
<dbReference type="PANTHER" id="PTHR45764:SF38">
    <property type="entry name" value="BZIP TRANSCRIPTION FACTOR 44"/>
    <property type="match status" value="1"/>
</dbReference>
<evidence type="ECO:0000259" key="8">
    <source>
        <dbReference type="PROSITE" id="PS50217"/>
    </source>
</evidence>
<dbReference type="PROSITE" id="PS00036">
    <property type="entry name" value="BZIP_BASIC"/>
    <property type="match status" value="1"/>
</dbReference>
<proteinExistence type="predicted"/>
<name>A0A803KYJ1_CHEQI</name>
<keyword evidence="4" id="KW-0804">Transcription</keyword>
<evidence type="ECO:0000256" key="7">
    <source>
        <dbReference type="SAM" id="MobiDB-lite"/>
    </source>
</evidence>
<dbReference type="SMART" id="SM00338">
    <property type="entry name" value="BRLZ"/>
    <property type="match status" value="1"/>
</dbReference>
<dbReference type="GO" id="GO:0000976">
    <property type="term" value="F:transcription cis-regulatory region binding"/>
    <property type="evidence" value="ECO:0007669"/>
    <property type="project" value="TreeGrafter"/>
</dbReference>
<dbReference type="AlphaFoldDB" id="A0A803KYJ1"/>
<gene>
    <name evidence="9" type="primary">LOC110682536</name>
</gene>
<dbReference type="Gene3D" id="1.20.5.170">
    <property type="match status" value="1"/>
</dbReference>
<dbReference type="Pfam" id="PF00170">
    <property type="entry name" value="bZIP_1"/>
    <property type="match status" value="1"/>
</dbReference>
<keyword evidence="5" id="KW-0539">Nucleus</keyword>
<evidence type="ECO:0000256" key="5">
    <source>
        <dbReference type="ARBA" id="ARBA00023242"/>
    </source>
</evidence>
<dbReference type="RefSeq" id="XP_021714573.1">
    <property type="nucleotide sequence ID" value="XM_021858881.1"/>
</dbReference>
<comment type="subcellular location">
    <subcellularLocation>
        <location evidence="1">Nucleus</location>
    </subcellularLocation>
</comment>
<dbReference type="PANTHER" id="PTHR45764">
    <property type="entry name" value="BZIP TRANSCRIPTION FACTOR 44"/>
    <property type="match status" value="1"/>
</dbReference>
<dbReference type="GO" id="GO:0046982">
    <property type="term" value="F:protein heterodimerization activity"/>
    <property type="evidence" value="ECO:0007669"/>
    <property type="project" value="UniProtKB-ARBA"/>
</dbReference>
<sequence>MASSTSSVSPQQQVIVHNNNSSSGSEADPQQVMDTRKRKRMQSNRESARRSRLRKQKHLDDLAVEVNELKAQNNKILSTTNGTTQLYLDVEAENSVLRAQLAELSNRLQSLNDIINCLSVSNNNINNSNVIFRTTTSSECDDQESFGSFDLDFDDGFSMNSWGFSFANYPTVPTQDIFMC</sequence>
<keyword evidence="6" id="KW-0175">Coiled coil</keyword>
<dbReference type="GO" id="GO:0003700">
    <property type="term" value="F:DNA-binding transcription factor activity"/>
    <property type="evidence" value="ECO:0007669"/>
    <property type="project" value="InterPro"/>
</dbReference>
<dbReference type="KEGG" id="cqi:110682536"/>
<evidence type="ECO:0000313" key="10">
    <source>
        <dbReference type="Proteomes" id="UP000596660"/>
    </source>
</evidence>
<organism evidence="9 10">
    <name type="scientific">Chenopodium quinoa</name>
    <name type="common">Quinoa</name>
    <dbReference type="NCBI Taxonomy" id="63459"/>
    <lineage>
        <taxon>Eukaryota</taxon>
        <taxon>Viridiplantae</taxon>
        <taxon>Streptophyta</taxon>
        <taxon>Embryophyta</taxon>
        <taxon>Tracheophyta</taxon>
        <taxon>Spermatophyta</taxon>
        <taxon>Magnoliopsida</taxon>
        <taxon>eudicotyledons</taxon>
        <taxon>Gunneridae</taxon>
        <taxon>Pentapetalae</taxon>
        <taxon>Caryophyllales</taxon>
        <taxon>Chenopodiaceae</taxon>
        <taxon>Chenopodioideae</taxon>
        <taxon>Atripliceae</taxon>
        <taxon>Chenopodium</taxon>
    </lineage>
</organism>
<accession>A0A803KYJ1</accession>
<evidence type="ECO:0000256" key="4">
    <source>
        <dbReference type="ARBA" id="ARBA00023163"/>
    </source>
</evidence>
<reference evidence="9" key="1">
    <citation type="journal article" date="2017" name="Nature">
        <title>The genome of Chenopodium quinoa.</title>
        <authorList>
            <person name="Jarvis D.E."/>
            <person name="Ho Y.S."/>
            <person name="Lightfoot D.J."/>
            <person name="Schmoeckel S.M."/>
            <person name="Li B."/>
            <person name="Borm T.J.A."/>
            <person name="Ohyanagi H."/>
            <person name="Mineta K."/>
            <person name="Michell C.T."/>
            <person name="Saber N."/>
            <person name="Kharbatia N.M."/>
            <person name="Rupper R.R."/>
            <person name="Sharp A.R."/>
            <person name="Dally N."/>
            <person name="Boughton B.A."/>
            <person name="Woo Y.H."/>
            <person name="Gao G."/>
            <person name="Schijlen E.G.W.M."/>
            <person name="Guo X."/>
            <person name="Momin A.A."/>
            <person name="Negrao S."/>
            <person name="Al-Babili S."/>
            <person name="Gehring C."/>
            <person name="Roessner U."/>
            <person name="Jung C."/>
            <person name="Murphy K."/>
            <person name="Arold S.T."/>
            <person name="Gojobori T."/>
            <person name="van der Linden C.G."/>
            <person name="van Loo E.N."/>
            <person name="Jellen E.N."/>
            <person name="Maughan P.J."/>
            <person name="Tester M."/>
        </authorList>
    </citation>
    <scope>NUCLEOTIDE SEQUENCE [LARGE SCALE GENOMIC DNA]</scope>
    <source>
        <strain evidence="9">cv. PI 614886</strain>
    </source>
</reference>
<evidence type="ECO:0000256" key="1">
    <source>
        <dbReference type="ARBA" id="ARBA00004123"/>
    </source>
</evidence>
<feature type="region of interest" description="Disordered" evidence="7">
    <location>
        <begin position="1"/>
        <end position="56"/>
    </location>
</feature>
<dbReference type="InterPro" id="IPR004827">
    <property type="entry name" value="bZIP"/>
</dbReference>
<keyword evidence="3" id="KW-0238">DNA-binding</keyword>
<feature type="compositionally biased region" description="Low complexity" evidence="7">
    <location>
        <begin position="1"/>
        <end position="16"/>
    </location>
</feature>
<dbReference type="FunFam" id="1.20.5.170:FF:000020">
    <property type="entry name" value="BZIP transcription factor"/>
    <property type="match status" value="1"/>
</dbReference>
<feature type="coiled-coil region" evidence="6">
    <location>
        <begin position="59"/>
        <end position="114"/>
    </location>
</feature>
<evidence type="ECO:0000313" key="9">
    <source>
        <dbReference type="EnsemblPlants" id="AUR62004100-RA:cds"/>
    </source>
</evidence>
<dbReference type="EnsemblPlants" id="AUR62004100-RA">
    <property type="protein sequence ID" value="AUR62004100-RA:cds"/>
    <property type="gene ID" value="AUR62004100"/>
</dbReference>
<keyword evidence="2" id="KW-0805">Transcription regulation</keyword>
<dbReference type="Proteomes" id="UP000596660">
    <property type="component" value="Unplaced"/>
</dbReference>
<dbReference type="SUPFAM" id="SSF57959">
    <property type="entry name" value="Leucine zipper domain"/>
    <property type="match status" value="1"/>
</dbReference>
<dbReference type="InterPro" id="IPR045314">
    <property type="entry name" value="bZIP_plant_GBF1"/>
</dbReference>
<evidence type="ECO:0000256" key="6">
    <source>
        <dbReference type="SAM" id="Coils"/>
    </source>
</evidence>
<dbReference type="GeneID" id="110682536"/>
<dbReference type="InterPro" id="IPR046347">
    <property type="entry name" value="bZIP_sf"/>
</dbReference>
<protein>
    <recommendedName>
        <fullName evidence="8">BZIP domain-containing protein</fullName>
    </recommendedName>
</protein>
<dbReference type="OrthoDB" id="551672at2759"/>
<dbReference type="GO" id="GO:0045893">
    <property type="term" value="P:positive regulation of DNA-templated transcription"/>
    <property type="evidence" value="ECO:0007669"/>
    <property type="project" value="TreeGrafter"/>
</dbReference>
<dbReference type="GO" id="GO:0005634">
    <property type="term" value="C:nucleus"/>
    <property type="evidence" value="ECO:0007669"/>
    <property type="project" value="UniProtKB-SubCell"/>
</dbReference>
<keyword evidence="10" id="KW-1185">Reference proteome</keyword>
<evidence type="ECO:0000256" key="3">
    <source>
        <dbReference type="ARBA" id="ARBA00023125"/>
    </source>
</evidence>